<protein>
    <submittedName>
        <fullName evidence="1">WGS project CAEQ00000000 data, annotated contig 893</fullName>
    </submittedName>
</protein>
<gene>
    <name evidence="1" type="ORF">TCIL3000_0_22390</name>
</gene>
<reference evidence="1 2" key="2">
    <citation type="journal article" date="2012" name="Proc. Natl. Acad. Sci. U.S.A.">
        <title>Antigenic diversity is generated by distinct evolutionary mechanisms in African trypanosome species.</title>
        <authorList>
            <person name="Jackson A.P."/>
            <person name="Berry A."/>
            <person name="Aslett M."/>
            <person name="Allison H.C."/>
            <person name="Burton P."/>
            <person name="Vavrova-Anderson J."/>
            <person name="Brown R."/>
            <person name="Browne H."/>
            <person name="Corton N."/>
            <person name="Hauser H."/>
            <person name="Gamble J."/>
            <person name="Gilderthorp R."/>
            <person name="Marcello L."/>
            <person name="McQuillan J."/>
            <person name="Otto T.D."/>
            <person name="Quail M.A."/>
            <person name="Sanders M.J."/>
            <person name="van Tonder A."/>
            <person name="Ginger M.L."/>
            <person name="Field M.C."/>
            <person name="Barry J.D."/>
            <person name="Hertz-Fowler C."/>
            <person name="Berriman M."/>
        </authorList>
    </citation>
    <scope>NUCLEOTIDE SEQUENCE [LARGE SCALE GENOMIC DNA]</scope>
    <source>
        <strain evidence="1 2">IL3000</strain>
    </source>
</reference>
<dbReference type="AlphaFoldDB" id="F9WJB4"/>
<reference evidence="2" key="1">
    <citation type="submission" date="2011-07" db="EMBL/GenBank/DDBJ databases">
        <title>Divergent evolution of antigenic variation in African trypanosomes.</title>
        <authorList>
            <person name="Jackson A.P."/>
            <person name="Berry A."/>
            <person name="Allison H.C."/>
            <person name="Burton P."/>
            <person name="Anderson J."/>
            <person name="Aslett M."/>
            <person name="Brown R."/>
            <person name="Corton N."/>
            <person name="Harris D."/>
            <person name="Hauser H."/>
            <person name="Gamble J."/>
            <person name="Gilderthorp R."/>
            <person name="McQuillan J."/>
            <person name="Quail M.A."/>
            <person name="Sanders M."/>
            <person name="Van Tonder A."/>
            <person name="Ginger M.L."/>
            <person name="Donelson J.E."/>
            <person name="Field M.C."/>
            <person name="Barry J.D."/>
            <person name="Berriman M."/>
            <person name="Hertz-Fowler C."/>
        </authorList>
    </citation>
    <scope>NUCLEOTIDE SEQUENCE [LARGE SCALE GENOMIC DNA]</scope>
    <source>
        <strain evidence="2">IL3000</strain>
    </source>
</reference>
<name>F9WJB4_TRYCI</name>
<accession>F9WJB4</accession>
<evidence type="ECO:0000313" key="1">
    <source>
        <dbReference type="EMBL" id="CCD17418.1"/>
    </source>
</evidence>
<comment type="caution">
    <text evidence="1">The sequence shown here is derived from an EMBL/GenBank/DDBJ whole genome shotgun (WGS) entry which is preliminary data.</text>
</comment>
<keyword evidence="2" id="KW-1185">Reference proteome</keyword>
<proteinExistence type="predicted"/>
<dbReference type="EMBL" id="CAEQ01002706">
    <property type="protein sequence ID" value="CCD17418.1"/>
    <property type="molecule type" value="Genomic_DNA"/>
</dbReference>
<dbReference type="VEuPathDB" id="TriTrypDB:TcIL3000_0_22390"/>
<sequence>MWCRSEDLGHPVTFLLQDGDGVATEPVALLDSVLHCVRDAIGKGDICEAAGRVYSPLLVYVSLLDDPCQVPSDLNDECTVIVDEWSPLHLAIILQREDVVSAILEFHWKHGPGVLEGVLSRRKMCLSAPAAPGTVANVPEPVPARGGGVGRVLHRGGHEMGGAMVVFQDSPDGVGTSGGDGDGCLDAVCGSTTCEAVEWLFDSSC</sequence>
<dbReference type="Proteomes" id="UP000000702">
    <property type="component" value="Unassembled WGS sequence"/>
</dbReference>
<evidence type="ECO:0000313" key="2">
    <source>
        <dbReference type="Proteomes" id="UP000000702"/>
    </source>
</evidence>
<organism evidence="1 2">
    <name type="scientific">Trypanosoma congolense (strain IL3000)</name>
    <dbReference type="NCBI Taxonomy" id="1068625"/>
    <lineage>
        <taxon>Eukaryota</taxon>
        <taxon>Discoba</taxon>
        <taxon>Euglenozoa</taxon>
        <taxon>Kinetoplastea</taxon>
        <taxon>Metakinetoplastina</taxon>
        <taxon>Trypanosomatida</taxon>
        <taxon>Trypanosomatidae</taxon>
        <taxon>Trypanosoma</taxon>
        <taxon>Nannomonas</taxon>
    </lineage>
</organism>